<evidence type="ECO:0000313" key="2">
    <source>
        <dbReference type="EMBL" id="TGO38547.1"/>
    </source>
</evidence>
<dbReference type="EMBL" id="PQXK01000072">
    <property type="protein sequence ID" value="TGO38547.1"/>
    <property type="molecule type" value="Genomic_DNA"/>
</dbReference>
<keyword evidence="3" id="KW-1185">Reference proteome</keyword>
<evidence type="ECO:0000313" key="3">
    <source>
        <dbReference type="Proteomes" id="UP000297814"/>
    </source>
</evidence>
<gene>
    <name evidence="2" type="ORF">BHYA_0072g00100</name>
</gene>
<evidence type="ECO:0000256" key="1">
    <source>
        <dbReference type="SAM" id="MobiDB-lite"/>
    </source>
</evidence>
<comment type="caution">
    <text evidence="2">The sequence shown here is derived from an EMBL/GenBank/DDBJ whole genome shotgun (WGS) entry which is preliminary data.</text>
</comment>
<proteinExistence type="predicted"/>
<reference evidence="2 3" key="1">
    <citation type="submission" date="2017-12" db="EMBL/GenBank/DDBJ databases">
        <title>Comparative genomics of Botrytis spp.</title>
        <authorList>
            <person name="Valero-Jimenez C.A."/>
            <person name="Tapia P."/>
            <person name="Veloso J."/>
            <person name="Silva-Moreno E."/>
            <person name="Staats M."/>
            <person name="Valdes J.H."/>
            <person name="Van Kan J.A.L."/>
        </authorList>
    </citation>
    <scope>NUCLEOTIDE SEQUENCE [LARGE SCALE GENOMIC DNA]</scope>
    <source>
        <strain evidence="2 3">Bh0001</strain>
    </source>
</reference>
<accession>A0A4Z1GZ35</accession>
<dbReference type="Proteomes" id="UP000297814">
    <property type="component" value="Unassembled WGS sequence"/>
</dbReference>
<organism evidence="2 3">
    <name type="scientific">Botrytis hyacinthi</name>
    <dbReference type="NCBI Taxonomy" id="278943"/>
    <lineage>
        <taxon>Eukaryota</taxon>
        <taxon>Fungi</taxon>
        <taxon>Dikarya</taxon>
        <taxon>Ascomycota</taxon>
        <taxon>Pezizomycotina</taxon>
        <taxon>Leotiomycetes</taxon>
        <taxon>Helotiales</taxon>
        <taxon>Sclerotiniaceae</taxon>
        <taxon>Botrytis</taxon>
    </lineage>
</organism>
<feature type="region of interest" description="Disordered" evidence="1">
    <location>
        <begin position="91"/>
        <end position="113"/>
    </location>
</feature>
<sequence>MDYQITKTFIVLVQLRTQFSQCFNLSSLASSQLLRLLPPPVGVRINEINKPYKQSVQWDRKYSAKYWPEIHEIVESKKEIKVEARSLLSTSTATNTNAEPSRKGRFRSESTGG</sequence>
<protein>
    <submittedName>
        <fullName evidence="2">Uncharacterized protein</fullName>
    </submittedName>
</protein>
<feature type="compositionally biased region" description="Basic and acidic residues" evidence="1">
    <location>
        <begin position="100"/>
        <end position="113"/>
    </location>
</feature>
<name>A0A4Z1GZ35_9HELO</name>
<dbReference type="AlphaFoldDB" id="A0A4Z1GZ35"/>